<dbReference type="PANTHER" id="PTHR12263:SF0">
    <property type="entry name" value="V-TYPE PROTON ATPASE SUBUNIT"/>
    <property type="match status" value="1"/>
</dbReference>
<dbReference type="OrthoDB" id="1508846at2759"/>
<organism evidence="10 11">
    <name type="scientific">Tilletiaria anomala (strain ATCC 24038 / CBS 436.72 / UBC 951)</name>
    <dbReference type="NCBI Taxonomy" id="1037660"/>
    <lineage>
        <taxon>Eukaryota</taxon>
        <taxon>Fungi</taxon>
        <taxon>Dikarya</taxon>
        <taxon>Basidiomycota</taxon>
        <taxon>Ustilaginomycotina</taxon>
        <taxon>Exobasidiomycetes</taxon>
        <taxon>Georgefischeriales</taxon>
        <taxon>Tilletiariaceae</taxon>
        <taxon>Tilletiaria</taxon>
    </lineage>
</organism>
<keyword evidence="11" id="KW-1185">Reference proteome</keyword>
<dbReference type="EMBL" id="JMSN01000004">
    <property type="protein sequence ID" value="KDN53107.1"/>
    <property type="molecule type" value="Genomic_DNA"/>
</dbReference>
<dbReference type="STRING" id="1037660.A0A066WGI4"/>
<keyword evidence="8 9" id="KW-0472">Membrane</keyword>
<comment type="caution">
    <text evidence="10">The sequence shown here is derived from an EMBL/GenBank/DDBJ whole genome shotgun (WGS) entry which is preliminary data.</text>
</comment>
<keyword evidence="3" id="KW-0813">Transport</keyword>
<accession>A0A066WGI4</accession>
<dbReference type="RefSeq" id="XP_013245946.1">
    <property type="nucleotide sequence ID" value="XM_013390492.1"/>
</dbReference>
<comment type="subcellular location">
    <subcellularLocation>
        <location evidence="1">Endomembrane system</location>
        <topology evidence="1">Multi-pass membrane protein</topology>
    </subcellularLocation>
</comment>
<evidence type="ECO:0000256" key="9">
    <source>
        <dbReference type="SAM" id="Phobius"/>
    </source>
</evidence>
<evidence type="ECO:0000256" key="7">
    <source>
        <dbReference type="ARBA" id="ARBA00023065"/>
    </source>
</evidence>
<dbReference type="PANTHER" id="PTHR12263">
    <property type="entry name" value="VACUOLAR ATP SYNTHASE SUBUNIT H"/>
    <property type="match status" value="1"/>
</dbReference>
<evidence type="ECO:0000256" key="4">
    <source>
        <dbReference type="ARBA" id="ARBA00022692"/>
    </source>
</evidence>
<evidence type="ECO:0000256" key="3">
    <source>
        <dbReference type="ARBA" id="ARBA00022448"/>
    </source>
</evidence>
<dbReference type="InterPro" id="IPR008389">
    <property type="entry name" value="ATPase_V0-cplx_e1/e2_su"/>
</dbReference>
<evidence type="ECO:0000313" key="11">
    <source>
        <dbReference type="Proteomes" id="UP000027361"/>
    </source>
</evidence>
<proteinExistence type="inferred from homology"/>
<dbReference type="InParanoid" id="A0A066WGI4"/>
<dbReference type="GO" id="GO:0012505">
    <property type="term" value="C:endomembrane system"/>
    <property type="evidence" value="ECO:0007669"/>
    <property type="project" value="UniProtKB-SubCell"/>
</dbReference>
<dbReference type="OMA" id="WAITYLC"/>
<keyword evidence="7" id="KW-0406">Ion transport</keyword>
<comment type="similarity">
    <text evidence="2">Belongs to the V-ATPase e1/e2 subunit family.</text>
</comment>
<dbReference type="GO" id="GO:0007035">
    <property type="term" value="P:vacuolar acidification"/>
    <property type="evidence" value="ECO:0007669"/>
    <property type="project" value="TreeGrafter"/>
</dbReference>
<dbReference type="GO" id="GO:0046961">
    <property type="term" value="F:proton-transporting ATPase activity, rotational mechanism"/>
    <property type="evidence" value="ECO:0007669"/>
    <property type="project" value="InterPro"/>
</dbReference>
<dbReference type="FunCoup" id="A0A066WGI4">
    <property type="interactions" value="76"/>
</dbReference>
<reference evidence="10 11" key="1">
    <citation type="submission" date="2014-05" db="EMBL/GenBank/DDBJ databases">
        <title>Draft genome sequence of a rare smut relative, Tilletiaria anomala UBC 951.</title>
        <authorList>
            <consortium name="DOE Joint Genome Institute"/>
            <person name="Toome M."/>
            <person name="Kuo A."/>
            <person name="Henrissat B."/>
            <person name="Lipzen A."/>
            <person name="Tritt A."/>
            <person name="Yoshinaga Y."/>
            <person name="Zane M."/>
            <person name="Barry K."/>
            <person name="Grigoriev I.V."/>
            <person name="Spatafora J.W."/>
            <person name="Aimea M.C."/>
        </authorList>
    </citation>
    <scope>NUCLEOTIDE SEQUENCE [LARGE SCALE GENOMIC DNA]</scope>
    <source>
        <strain evidence="10 11">UBC 951</strain>
    </source>
</reference>
<evidence type="ECO:0000256" key="2">
    <source>
        <dbReference type="ARBA" id="ARBA00008328"/>
    </source>
</evidence>
<keyword evidence="4 9" id="KW-0812">Transmembrane</keyword>
<dbReference type="GeneID" id="25265822"/>
<evidence type="ECO:0000256" key="5">
    <source>
        <dbReference type="ARBA" id="ARBA00022781"/>
    </source>
</evidence>
<evidence type="ECO:0000256" key="8">
    <source>
        <dbReference type="ARBA" id="ARBA00023136"/>
    </source>
</evidence>
<feature type="transmembrane region" description="Helical" evidence="9">
    <location>
        <begin position="6"/>
        <end position="25"/>
    </location>
</feature>
<dbReference type="HOGENOM" id="CLU_170555_1_0_1"/>
<gene>
    <name evidence="10" type="ORF">K437DRAFT_266041</name>
</gene>
<evidence type="ECO:0000256" key="1">
    <source>
        <dbReference type="ARBA" id="ARBA00004127"/>
    </source>
</evidence>
<evidence type="ECO:0000256" key="6">
    <source>
        <dbReference type="ARBA" id="ARBA00022989"/>
    </source>
</evidence>
<dbReference type="Pfam" id="PF05493">
    <property type="entry name" value="ATP_synt_H"/>
    <property type="match status" value="1"/>
</dbReference>
<name>A0A066WGI4_TILAU</name>
<sequence length="72" mass="7989">MTGWTPVWVGIAAVGAGFGSWVATAKRGPNQVVIRTAIILTLTCCYMMWAIIYLAQLHPLIKPKRADLRFEN</sequence>
<evidence type="ECO:0000313" key="10">
    <source>
        <dbReference type="EMBL" id="KDN53107.1"/>
    </source>
</evidence>
<dbReference type="AlphaFoldDB" id="A0A066WGI4"/>
<feature type="transmembrane region" description="Helical" evidence="9">
    <location>
        <begin position="32"/>
        <end position="55"/>
    </location>
</feature>
<keyword evidence="5" id="KW-0375">Hydrogen ion transport</keyword>
<dbReference type="Proteomes" id="UP000027361">
    <property type="component" value="Unassembled WGS sequence"/>
</dbReference>
<keyword evidence="6 9" id="KW-1133">Transmembrane helix</keyword>
<protein>
    <submittedName>
        <fullName evidence="10">Putative secreted protein</fullName>
    </submittedName>
</protein>
<dbReference type="GO" id="GO:0000220">
    <property type="term" value="C:vacuolar proton-transporting V-type ATPase, V0 domain"/>
    <property type="evidence" value="ECO:0007669"/>
    <property type="project" value="TreeGrafter"/>
</dbReference>